<feature type="region of interest" description="Disordered" evidence="1">
    <location>
        <begin position="248"/>
        <end position="293"/>
    </location>
</feature>
<gene>
    <name evidence="2" type="ORF">GCM10020221_27230</name>
</gene>
<feature type="compositionally biased region" description="Basic residues" evidence="1">
    <location>
        <begin position="654"/>
        <end position="671"/>
    </location>
</feature>
<protein>
    <submittedName>
        <fullName evidence="2">Uncharacterized protein</fullName>
    </submittedName>
</protein>
<feature type="region of interest" description="Disordered" evidence="1">
    <location>
        <begin position="534"/>
        <end position="555"/>
    </location>
</feature>
<feature type="region of interest" description="Disordered" evidence="1">
    <location>
        <begin position="645"/>
        <end position="716"/>
    </location>
</feature>
<dbReference type="Proteomes" id="UP001501102">
    <property type="component" value="Unassembled WGS sequence"/>
</dbReference>
<evidence type="ECO:0000313" key="3">
    <source>
        <dbReference type="Proteomes" id="UP001501102"/>
    </source>
</evidence>
<feature type="compositionally biased region" description="Basic residues" evidence="1">
    <location>
        <begin position="260"/>
        <end position="272"/>
    </location>
</feature>
<feature type="compositionally biased region" description="Polar residues" evidence="1">
    <location>
        <begin position="697"/>
        <end position="706"/>
    </location>
</feature>
<feature type="compositionally biased region" description="Low complexity" evidence="1">
    <location>
        <begin position="366"/>
        <end position="401"/>
    </location>
</feature>
<feature type="compositionally biased region" description="Polar residues" evidence="1">
    <location>
        <begin position="677"/>
        <end position="686"/>
    </location>
</feature>
<feature type="region of interest" description="Disordered" evidence="1">
    <location>
        <begin position="139"/>
        <end position="221"/>
    </location>
</feature>
<sequence>MPEQIRWTVLPDGTAPDGGLRLTVLVSPRLTGAATLDGFAGFHDWPATLAGYAAALRVEFRAPGAGGTGVLVPAAPRQGRFPPADSALWPRLFPLSTPVHPPGGPLLTADAQPPVLRSYPGRDVHDRAVTLYETAATATAQRRAFPPGGGEGTTGTTAAAEPPPSWDHPTLDDLLTPPSPPPYWTSRAPSPARTPRSTGCSVHRLPAPRPHHPRTRTAPRTIDRSGDAYRAKAAVHNFAEAYRFYDRPAVPADQPPPRAPRLRLPHRLRPPRRLPGAAAPLRPGPGPGRGPPPDLADRWLARVHFADPQGRLNEDESLRPWTDLRYVPGTGARFRAVRPRRRPVRAAHAAPRRPRDARHRPGTWTARLSRMSSSPGSSARRSAALTDPRASTAPDTTAPPALHGAGLTVLQDGRDVELADRMEADARNAAGVGPAGEAVPAAVLDASHLVRGYRVDVGRVDPATGTVAVWRPLCARTGTYAIRRAGQPPLPLAVAPDEGHVKAAAVSHDAADQLYAHQALFGWHGWCLAAPPPGRTLGPDDRPAVPASTPDPRFPLDATFRPQPGSLPALRYGHTYRLRARLCDLAGNGPGLDAEALGDAASAPVAHRRWEPVPPPVVVPRWPFLEGESEARLVIRSTVDDDGVPMPAGAWAALRKHPGPRPRGGHARRSPRPALTADSTSGTSARPSRRCRRPNGTGRTTRSSAPRSPLSVRRRWALDAGREAGSYLDTVVSLRRTRPSPAT</sequence>
<reference evidence="3" key="1">
    <citation type="journal article" date="2019" name="Int. J. Syst. Evol. Microbiol.">
        <title>The Global Catalogue of Microorganisms (GCM) 10K type strain sequencing project: providing services to taxonomists for standard genome sequencing and annotation.</title>
        <authorList>
            <consortium name="The Broad Institute Genomics Platform"/>
            <consortium name="The Broad Institute Genome Sequencing Center for Infectious Disease"/>
            <person name="Wu L."/>
            <person name="Ma J."/>
        </authorList>
    </citation>
    <scope>NUCLEOTIDE SEQUENCE [LARGE SCALE GENOMIC DNA]</scope>
    <source>
        <strain evidence="3">JCM 4087</strain>
    </source>
</reference>
<comment type="caution">
    <text evidence="2">The sequence shown here is derived from an EMBL/GenBank/DDBJ whole genome shotgun (WGS) entry which is preliminary data.</text>
</comment>
<keyword evidence="3" id="KW-1185">Reference proteome</keyword>
<organism evidence="2 3">
    <name type="scientific">Streptomyces thioluteus</name>
    <dbReference type="NCBI Taxonomy" id="66431"/>
    <lineage>
        <taxon>Bacteria</taxon>
        <taxon>Bacillati</taxon>
        <taxon>Actinomycetota</taxon>
        <taxon>Actinomycetes</taxon>
        <taxon>Kitasatosporales</taxon>
        <taxon>Streptomycetaceae</taxon>
        <taxon>Streptomyces</taxon>
    </lineage>
</organism>
<name>A0ABP6JDS6_STRTU</name>
<dbReference type="EMBL" id="BAAAXZ010000104">
    <property type="protein sequence ID" value="GAA2929992.1"/>
    <property type="molecule type" value="Genomic_DNA"/>
</dbReference>
<accession>A0ABP6JDS6</accession>
<feature type="compositionally biased region" description="Pro residues" evidence="1">
    <location>
        <begin position="282"/>
        <end position="293"/>
    </location>
</feature>
<feature type="compositionally biased region" description="Basic residues" evidence="1">
    <location>
        <begin position="336"/>
        <end position="361"/>
    </location>
</feature>
<proteinExistence type="predicted"/>
<dbReference type="RefSeq" id="WP_344963385.1">
    <property type="nucleotide sequence ID" value="NZ_BAAAXZ010000104.1"/>
</dbReference>
<feature type="region of interest" description="Disordered" evidence="1">
    <location>
        <begin position="336"/>
        <end position="409"/>
    </location>
</feature>
<evidence type="ECO:0000313" key="2">
    <source>
        <dbReference type="EMBL" id="GAA2929992.1"/>
    </source>
</evidence>
<evidence type="ECO:0000256" key="1">
    <source>
        <dbReference type="SAM" id="MobiDB-lite"/>
    </source>
</evidence>